<feature type="compositionally biased region" description="Polar residues" evidence="1">
    <location>
        <begin position="225"/>
        <end position="244"/>
    </location>
</feature>
<keyword evidence="4" id="KW-1185">Reference proteome</keyword>
<dbReference type="Proteomes" id="UP000187408">
    <property type="component" value="Unassembled WGS sequence"/>
</dbReference>
<reference evidence="3 4" key="1">
    <citation type="submission" date="2016-10" db="EMBL/GenBank/DDBJ databases">
        <title>Genome sequence of a sulfur-reducing bacterium Desulfurobacterium indicum K6013.</title>
        <authorList>
            <person name="Cao J."/>
            <person name="Shao Z."/>
            <person name="Alain K."/>
            <person name="Jebbar M."/>
        </authorList>
    </citation>
    <scope>NUCLEOTIDE SEQUENCE [LARGE SCALE GENOMIC DNA]</scope>
    <source>
        <strain evidence="3 4">K6013</strain>
    </source>
</reference>
<keyword evidence="2" id="KW-0472">Membrane</keyword>
<name>A0A1R1MKT0_9BACT</name>
<organism evidence="3 4">
    <name type="scientific">Desulfurobacterium indicum</name>
    <dbReference type="NCBI Taxonomy" id="1914305"/>
    <lineage>
        <taxon>Bacteria</taxon>
        <taxon>Pseudomonadati</taxon>
        <taxon>Aquificota</taxon>
        <taxon>Aquificia</taxon>
        <taxon>Desulfurobacteriales</taxon>
        <taxon>Desulfurobacteriaceae</taxon>
        <taxon>Desulfurobacterium</taxon>
    </lineage>
</organism>
<dbReference type="EMBL" id="MOEN01000017">
    <property type="protein sequence ID" value="OMH40412.1"/>
    <property type="molecule type" value="Genomic_DNA"/>
</dbReference>
<keyword evidence="2" id="KW-0812">Transmembrane</keyword>
<feature type="transmembrane region" description="Helical" evidence="2">
    <location>
        <begin position="7"/>
        <end position="30"/>
    </location>
</feature>
<evidence type="ECO:0000256" key="2">
    <source>
        <dbReference type="SAM" id="Phobius"/>
    </source>
</evidence>
<evidence type="ECO:0000256" key="1">
    <source>
        <dbReference type="SAM" id="MobiDB-lite"/>
    </source>
</evidence>
<evidence type="ECO:0000313" key="4">
    <source>
        <dbReference type="Proteomes" id="UP000187408"/>
    </source>
</evidence>
<gene>
    <name evidence="3" type="ORF">BLW93_05320</name>
</gene>
<feature type="compositionally biased region" description="Low complexity" evidence="1">
    <location>
        <begin position="245"/>
        <end position="261"/>
    </location>
</feature>
<protein>
    <submittedName>
        <fullName evidence="3">Uncharacterized protein</fullName>
    </submittedName>
</protein>
<dbReference type="AlphaFoldDB" id="A0A1R1MKT0"/>
<keyword evidence="2" id="KW-1133">Transmembrane helix</keyword>
<sequence length="267" mass="29331">MALKNKLLIVIGIFTGIIVAFIAAVFLFLYKPSFFLSLIFGKEEIPIVKKEENTTLTQKELYRLEEVVTKNLVEIKEGIALHPAVVLKVTQNGNQTDAYILTISELEWPFIKTLIRGGITLDKVKQVYKCGNIYLIDYDITGMWVPSVKAGPFIDKGVIVPGIDNGEPIIMPFYGNCTQTSGLVFNNFGDFAGVCVTGKFVPSDFIETLNPSTCIPLLHPENETENATGSVTNSTTATVPTLNRTNITTGNNITQNGTTNQDSTEEK</sequence>
<dbReference type="STRING" id="1914305.BLW93_05320"/>
<evidence type="ECO:0000313" key="3">
    <source>
        <dbReference type="EMBL" id="OMH40412.1"/>
    </source>
</evidence>
<dbReference type="RefSeq" id="WP_076713068.1">
    <property type="nucleotide sequence ID" value="NZ_MOEN01000017.1"/>
</dbReference>
<proteinExistence type="predicted"/>
<accession>A0A1R1MKT0</accession>
<comment type="caution">
    <text evidence="3">The sequence shown here is derived from an EMBL/GenBank/DDBJ whole genome shotgun (WGS) entry which is preliminary data.</text>
</comment>
<feature type="region of interest" description="Disordered" evidence="1">
    <location>
        <begin position="223"/>
        <end position="267"/>
    </location>
</feature>
<dbReference type="OrthoDB" id="12737at2"/>